<evidence type="ECO:0000256" key="6">
    <source>
        <dbReference type="ARBA" id="ARBA00022840"/>
    </source>
</evidence>
<dbReference type="SUPFAM" id="SSF55681">
    <property type="entry name" value="Class II aaRS and biotin synthetases"/>
    <property type="match status" value="1"/>
</dbReference>
<keyword evidence="6 10" id="KW-0067">ATP-binding</keyword>
<feature type="region of interest" description="Disordered" evidence="11">
    <location>
        <begin position="1217"/>
        <end position="1257"/>
    </location>
</feature>
<evidence type="ECO:0000256" key="7">
    <source>
        <dbReference type="ARBA" id="ARBA00037982"/>
    </source>
</evidence>
<evidence type="ECO:0000256" key="9">
    <source>
        <dbReference type="ARBA" id="ARBA00048679"/>
    </source>
</evidence>
<keyword evidence="5" id="KW-0418">Kinase</keyword>
<feature type="region of interest" description="Disordered" evidence="11">
    <location>
        <begin position="176"/>
        <end position="197"/>
    </location>
</feature>
<dbReference type="Gene3D" id="3.30.930.10">
    <property type="entry name" value="Bira Bifunctional Protein, Domain 2"/>
    <property type="match status" value="1"/>
</dbReference>
<feature type="binding site" evidence="10">
    <location>
        <position position="395"/>
    </location>
    <ligand>
        <name>ATP</name>
        <dbReference type="ChEBI" id="CHEBI:30616"/>
    </ligand>
</feature>
<feature type="domain" description="Protein kinase" evidence="12">
    <location>
        <begin position="365"/>
        <end position="686"/>
    </location>
</feature>
<evidence type="ECO:0000313" key="13">
    <source>
        <dbReference type="EMBL" id="CAE0154387.1"/>
    </source>
</evidence>
<sequence length="1257" mass="131717">MAAERDDELAALAAIFGDEFVAPEGGVGAANFSQARPYAVHISHGQVRLVLRWAYPEAYPAAPLDVHVGEPTRGFESQAAKARLEALRAAVAALAEQLAADECVAVFEVQQLARDSAQALDAALRDGSLEGVPVVDALWGDEDEWQTVQSRRQRRRKSQRDEAEVADDELSELHAAGTGAGAGDQAPRNKPNGGGRDVRQALVLGQLLRLVTGPHGPMPGRLNVLASELRSAGVVPSWLHNLIVRPPDMTTSQSRPVASPAWSSSDAMASLLDSSLSLRSQGSQSAAGALADDPFEAVFGRVFHREAASAKQGEMAGGSGAALAQLWCSCSASNPDSGDGKSTAVQSSPASAMADVQASRYETDFEEKRTLGAGGFGTVVLAINRYDGIAYAIKKVRLSARSPALNAKILREVTTLSSLSSPNVVRYYSAWIESSGAAQIADDWSDDDWLSGTATPSAEEEVSVAADRTWPVLLIQMEFCPRTLRAVLDSPGEMASVDEARRWAWTRDMLKGLAHTHASGVAHRDIKPANLFLSSKNFLLLGDFGLARCFRGSDIDRDEDDGGAGGLCEAVPRSPGVVERTFSDATSAVGTALYAAPEVLSAKGLAKYDTAVDLYSLGILLYEVWKAPFATGMERVVELSALRQRGLCGAAFAKFNPQAARLIDALVQADPSQRPTAAEVLRSDLLPPLSSDEQLGDTLRMVQSDHTAFSRALEALASFESVPCEENTVRAEEVAPAAAIASSVLVDATGKLAAIAAAHGCTPVASQALLPSRSGEGGTGAPQGAAVLLDTRGGVRLTLRSDLRSPLLRTLPASGISSARVWQCAPVWRCSGASNSGLPRQQLAFDVDIVERVPDAHGRALLTAELARIACEAAVATCSVSTTLRIGHRALLGAALNWVGLEPHEAPGVLRLIAAGRGGTWEAIEPQLEGMAVVNRVQSSQRLAVLWRLATGDPGACVEYLLSQVAPAASSAIAASIEHLRLAIGALGASSLVEHLSLTVRLDPLLSPARDAFSGTLLELSTTLRGARSQCVAAVGGEYCLDAWRGEGAAPVGFGLTFAVSRLAARVTGRVSEPLRAARGGVLVTSHGGSGATLLAARLSLLGLLWDAGVVAEGMVAEGITGGGTLPTSAVFARASAIGARYIVSVSEAGEAAHTVSLRDLGAASGRHATAYSYNAKTETVLRGALLARVAEGECQAHHHEAASGSRQRKASFMVDPLEGSDPLETLAAHQLGRSPSTEPADSLTRERGRRRGGRRR</sequence>
<dbReference type="EMBL" id="HBHY01022823">
    <property type="protein sequence ID" value="CAE0154387.1"/>
    <property type="molecule type" value="Transcribed_RNA"/>
</dbReference>
<name>A0A7S3FM21_9VIRI</name>
<accession>A0A7S3FM21</accession>
<dbReference type="SMART" id="SM00220">
    <property type="entry name" value="S_TKc"/>
    <property type="match status" value="1"/>
</dbReference>
<keyword evidence="2" id="KW-0723">Serine/threonine-protein kinase</keyword>
<dbReference type="Gene3D" id="3.30.200.20">
    <property type="entry name" value="Phosphorylase Kinase, domain 1"/>
    <property type="match status" value="1"/>
</dbReference>
<feature type="region of interest" description="Disordered" evidence="11">
    <location>
        <begin position="150"/>
        <end position="169"/>
    </location>
</feature>
<dbReference type="Pfam" id="PF00069">
    <property type="entry name" value="Pkinase"/>
    <property type="match status" value="1"/>
</dbReference>
<dbReference type="InterPro" id="IPR006575">
    <property type="entry name" value="RWD_dom"/>
</dbReference>
<evidence type="ECO:0000256" key="5">
    <source>
        <dbReference type="ARBA" id="ARBA00022777"/>
    </source>
</evidence>
<reference evidence="13" key="1">
    <citation type="submission" date="2021-01" db="EMBL/GenBank/DDBJ databases">
        <authorList>
            <person name="Corre E."/>
            <person name="Pelletier E."/>
            <person name="Niang G."/>
            <person name="Scheremetjew M."/>
            <person name="Finn R."/>
            <person name="Kale V."/>
            <person name="Holt S."/>
            <person name="Cochrane G."/>
            <person name="Meng A."/>
            <person name="Brown T."/>
            <person name="Cohen L."/>
        </authorList>
    </citation>
    <scope>NUCLEOTIDE SEQUENCE</scope>
    <source>
        <strain evidence="13">RCC927</strain>
    </source>
</reference>
<evidence type="ECO:0000256" key="8">
    <source>
        <dbReference type="ARBA" id="ARBA00047899"/>
    </source>
</evidence>
<dbReference type="PROSITE" id="PS00107">
    <property type="entry name" value="PROTEIN_KINASE_ATP"/>
    <property type="match status" value="1"/>
</dbReference>
<dbReference type="InterPro" id="IPR008271">
    <property type="entry name" value="Ser/Thr_kinase_AS"/>
</dbReference>
<evidence type="ECO:0000256" key="2">
    <source>
        <dbReference type="ARBA" id="ARBA00022527"/>
    </source>
</evidence>
<comment type="catalytic activity">
    <reaction evidence="8">
        <text>L-threonyl-[protein] + ATP = O-phospho-L-threonyl-[protein] + ADP + H(+)</text>
        <dbReference type="Rhea" id="RHEA:46608"/>
        <dbReference type="Rhea" id="RHEA-COMP:11060"/>
        <dbReference type="Rhea" id="RHEA-COMP:11605"/>
        <dbReference type="ChEBI" id="CHEBI:15378"/>
        <dbReference type="ChEBI" id="CHEBI:30013"/>
        <dbReference type="ChEBI" id="CHEBI:30616"/>
        <dbReference type="ChEBI" id="CHEBI:61977"/>
        <dbReference type="ChEBI" id="CHEBI:456216"/>
        <dbReference type="EC" id="2.7.11.1"/>
    </reaction>
</comment>
<protein>
    <recommendedName>
        <fullName evidence="1">non-specific serine/threonine protein kinase</fullName>
        <ecNumber evidence="1">2.7.11.1</ecNumber>
    </recommendedName>
</protein>
<dbReference type="InterPro" id="IPR045864">
    <property type="entry name" value="aa-tRNA-synth_II/BPL/LPL"/>
</dbReference>
<dbReference type="PROSITE" id="PS00108">
    <property type="entry name" value="PROTEIN_KINASE_ST"/>
    <property type="match status" value="1"/>
</dbReference>
<dbReference type="PANTHER" id="PTHR11042:SF136">
    <property type="entry name" value="EIF-2-ALPHA KINASE GCN2"/>
    <property type="match status" value="1"/>
</dbReference>
<evidence type="ECO:0000256" key="3">
    <source>
        <dbReference type="ARBA" id="ARBA00022679"/>
    </source>
</evidence>
<comment type="catalytic activity">
    <reaction evidence="9">
        <text>L-seryl-[protein] + ATP = O-phospho-L-seryl-[protein] + ADP + H(+)</text>
        <dbReference type="Rhea" id="RHEA:17989"/>
        <dbReference type="Rhea" id="RHEA-COMP:9863"/>
        <dbReference type="Rhea" id="RHEA-COMP:11604"/>
        <dbReference type="ChEBI" id="CHEBI:15378"/>
        <dbReference type="ChEBI" id="CHEBI:29999"/>
        <dbReference type="ChEBI" id="CHEBI:30616"/>
        <dbReference type="ChEBI" id="CHEBI:83421"/>
        <dbReference type="ChEBI" id="CHEBI:456216"/>
        <dbReference type="EC" id="2.7.11.1"/>
    </reaction>
</comment>
<keyword evidence="4 10" id="KW-0547">Nucleotide-binding</keyword>
<dbReference type="GO" id="GO:0005829">
    <property type="term" value="C:cytosol"/>
    <property type="evidence" value="ECO:0007669"/>
    <property type="project" value="TreeGrafter"/>
</dbReference>
<evidence type="ECO:0000313" key="14">
    <source>
        <dbReference type="EMBL" id="CAE0154389.1"/>
    </source>
</evidence>
<organism evidence="13">
    <name type="scientific">Prasinoderma singulare</name>
    <dbReference type="NCBI Taxonomy" id="676789"/>
    <lineage>
        <taxon>Eukaryota</taxon>
        <taxon>Viridiplantae</taxon>
        <taxon>Prasinodermophyta</taxon>
        <taxon>Prasinodermophyceae</taxon>
        <taxon>Prasinodermales</taxon>
        <taxon>Prasinodermaceae</taxon>
        <taxon>Prasinoderma</taxon>
    </lineage>
</organism>
<dbReference type="SUPFAM" id="SSF56112">
    <property type="entry name" value="Protein kinase-like (PK-like)"/>
    <property type="match status" value="1"/>
</dbReference>
<dbReference type="PANTHER" id="PTHR11042">
    <property type="entry name" value="EUKARYOTIC TRANSLATION INITIATION FACTOR 2-ALPHA KINASE EIF2-ALPHA KINASE -RELATED"/>
    <property type="match status" value="1"/>
</dbReference>
<dbReference type="GO" id="GO:0005524">
    <property type="term" value="F:ATP binding"/>
    <property type="evidence" value="ECO:0007669"/>
    <property type="project" value="UniProtKB-UniRule"/>
</dbReference>
<dbReference type="InterPro" id="IPR011009">
    <property type="entry name" value="Kinase-like_dom_sf"/>
</dbReference>
<dbReference type="PROSITE" id="PS50011">
    <property type="entry name" value="PROTEIN_KINASE_DOM"/>
    <property type="match status" value="1"/>
</dbReference>
<dbReference type="Gene3D" id="3.10.110.10">
    <property type="entry name" value="Ubiquitin Conjugating Enzyme"/>
    <property type="match status" value="1"/>
</dbReference>
<evidence type="ECO:0000256" key="10">
    <source>
        <dbReference type="PROSITE-ProRule" id="PRU10141"/>
    </source>
</evidence>
<comment type="similarity">
    <text evidence="7">Belongs to the protein kinase superfamily. Ser/Thr protein kinase family. GCN2 subfamily.</text>
</comment>
<dbReference type="AlphaFoldDB" id="A0A7S3FM21"/>
<dbReference type="Gene3D" id="1.10.510.10">
    <property type="entry name" value="Transferase(Phosphotransferase) domain 1"/>
    <property type="match status" value="1"/>
</dbReference>
<evidence type="ECO:0000256" key="4">
    <source>
        <dbReference type="ARBA" id="ARBA00022741"/>
    </source>
</evidence>
<dbReference type="InterPro" id="IPR050339">
    <property type="entry name" value="CC_SR_Kinase"/>
</dbReference>
<keyword evidence="3" id="KW-0808">Transferase</keyword>
<dbReference type="InterPro" id="IPR017441">
    <property type="entry name" value="Protein_kinase_ATP_BS"/>
</dbReference>
<gene>
    <name evidence="13" type="ORF">PSIN1315_LOCUS14644</name>
    <name evidence="14" type="ORF">PSIN1315_LOCUS14645</name>
</gene>
<dbReference type="InterPro" id="IPR016135">
    <property type="entry name" value="UBQ-conjugating_enzyme/RWD"/>
</dbReference>
<dbReference type="Pfam" id="PF05773">
    <property type="entry name" value="RWD"/>
    <property type="match status" value="1"/>
</dbReference>
<dbReference type="InterPro" id="IPR000719">
    <property type="entry name" value="Prot_kinase_dom"/>
</dbReference>
<evidence type="ECO:0000259" key="12">
    <source>
        <dbReference type="PROSITE" id="PS50011"/>
    </source>
</evidence>
<dbReference type="EMBL" id="HBHY01022824">
    <property type="protein sequence ID" value="CAE0154389.1"/>
    <property type="molecule type" value="Transcribed_RNA"/>
</dbReference>
<evidence type="ECO:0000256" key="11">
    <source>
        <dbReference type="SAM" id="MobiDB-lite"/>
    </source>
</evidence>
<dbReference type="EC" id="2.7.11.1" evidence="1"/>
<dbReference type="GO" id="GO:0005634">
    <property type="term" value="C:nucleus"/>
    <property type="evidence" value="ECO:0007669"/>
    <property type="project" value="TreeGrafter"/>
</dbReference>
<proteinExistence type="inferred from homology"/>
<dbReference type="GO" id="GO:0004694">
    <property type="term" value="F:eukaryotic translation initiation factor 2alpha kinase activity"/>
    <property type="evidence" value="ECO:0007669"/>
    <property type="project" value="TreeGrafter"/>
</dbReference>
<evidence type="ECO:0000256" key="1">
    <source>
        <dbReference type="ARBA" id="ARBA00012513"/>
    </source>
</evidence>
<feature type="compositionally biased region" description="Basic residues" evidence="11">
    <location>
        <begin position="1248"/>
        <end position="1257"/>
    </location>
</feature>